<protein>
    <submittedName>
        <fullName evidence="2">TlpA disulfide reductase family protein</fullName>
    </submittedName>
</protein>
<dbReference type="InterPro" id="IPR000866">
    <property type="entry name" value="AhpC/TSA"/>
</dbReference>
<dbReference type="Gene3D" id="3.40.30.10">
    <property type="entry name" value="Glutaredoxin"/>
    <property type="match status" value="1"/>
</dbReference>
<dbReference type="RefSeq" id="WP_318595385.1">
    <property type="nucleotide sequence ID" value="NZ_JAWSTH010000003.1"/>
</dbReference>
<gene>
    <name evidence="2" type="ORF">R7226_02155</name>
</gene>
<evidence type="ECO:0000259" key="1">
    <source>
        <dbReference type="PROSITE" id="PS51352"/>
    </source>
</evidence>
<name>A0ABU4HII3_9ACTN</name>
<dbReference type="PROSITE" id="PS51352">
    <property type="entry name" value="THIOREDOXIN_2"/>
    <property type="match status" value="1"/>
</dbReference>
<evidence type="ECO:0000313" key="3">
    <source>
        <dbReference type="Proteomes" id="UP001284601"/>
    </source>
</evidence>
<sequence>MRRLVVPGLVAVLAIGLVALLIFGVLQTTDDSSIDQALARGETPAATSIELARLDGDGSAALADYRGRVVLVNFFASWCPPCEREAPLLNRVQRTLEAQGGTVIGVAVDDTTADTRKFIAEHGARFPVWRDVDRRMSKAFELKGLPESFVIDEQGNITALERQEITQDWVDESLRPLLDGQQ</sequence>
<dbReference type="InterPro" id="IPR013766">
    <property type="entry name" value="Thioredoxin_domain"/>
</dbReference>
<dbReference type="PROSITE" id="PS00194">
    <property type="entry name" value="THIOREDOXIN_1"/>
    <property type="match status" value="1"/>
</dbReference>
<proteinExistence type="predicted"/>
<dbReference type="CDD" id="cd02966">
    <property type="entry name" value="TlpA_like_family"/>
    <property type="match status" value="1"/>
</dbReference>
<dbReference type="InterPro" id="IPR017937">
    <property type="entry name" value="Thioredoxin_CS"/>
</dbReference>
<dbReference type="PANTHER" id="PTHR42852">
    <property type="entry name" value="THIOL:DISULFIDE INTERCHANGE PROTEIN DSBE"/>
    <property type="match status" value="1"/>
</dbReference>
<organism evidence="2 3">
    <name type="scientific">Conexibacter stalactiti</name>
    <dbReference type="NCBI Taxonomy" id="1940611"/>
    <lineage>
        <taxon>Bacteria</taxon>
        <taxon>Bacillati</taxon>
        <taxon>Actinomycetota</taxon>
        <taxon>Thermoleophilia</taxon>
        <taxon>Solirubrobacterales</taxon>
        <taxon>Conexibacteraceae</taxon>
        <taxon>Conexibacter</taxon>
    </lineage>
</organism>
<dbReference type="Pfam" id="PF00578">
    <property type="entry name" value="AhpC-TSA"/>
    <property type="match status" value="1"/>
</dbReference>
<dbReference type="Proteomes" id="UP001284601">
    <property type="component" value="Unassembled WGS sequence"/>
</dbReference>
<feature type="domain" description="Thioredoxin" evidence="1">
    <location>
        <begin position="40"/>
        <end position="182"/>
    </location>
</feature>
<comment type="caution">
    <text evidence="2">The sequence shown here is derived from an EMBL/GenBank/DDBJ whole genome shotgun (WGS) entry which is preliminary data.</text>
</comment>
<dbReference type="SUPFAM" id="SSF52833">
    <property type="entry name" value="Thioredoxin-like"/>
    <property type="match status" value="1"/>
</dbReference>
<keyword evidence="3" id="KW-1185">Reference proteome</keyword>
<reference evidence="3" key="1">
    <citation type="submission" date="2023-07" db="EMBL/GenBank/DDBJ databases">
        <title>Conexibacter stalactiti sp. nov., isolated from stalactites in a lava cave and emended description of the genus Conexibacter.</title>
        <authorList>
            <person name="Lee S.D."/>
        </authorList>
    </citation>
    <scope>NUCLEOTIDE SEQUENCE [LARGE SCALE GENOMIC DNA]</scope>
    <source>
        <strain evidence="3">KCTC 39840</strain>
    </source>
</reference>
<dbReference type="InterPro" id="IPR036249">
    <property type="entry name" value="Thioredoxin-like_sf"/>
</dbReference>
<accession>A0ABU4HII3</accession>
<dbReference type="InterPro" id="IPR050553">
    <property type="entry name" value="Thioredoxin_ResA/DsbE_sf"/>
</dbReference>
<dbReference type="PANTHER" id="PTHR42852:SF17">
    <property type="entry name" value="THIOREDOXIN-LIKE PROTEIN HI_1115"/>
    <property type="match status" value="1"/>
</dbReference>
<evidence type="ECO:0000313" key="2">
    <source>
        <dbReference type="EMBL" id="MDW5593123.1"/>
    </source>
</evidence>
<dbReference type="EMBL" id="JAWSTH010000003">
    <property type="protein sequence ID" value="MDW5593123.1"/>
    <property type="molecule type" value="Genomic_DNA"/>
</dbReference>